<feature type="transmembrane region" description="Helical" evidence="6">
    <location>
        <begin position="384"/>
        <end position="403"/>
    </location>
</feature>
<protein>
    <submittedName>
        <fullName evidence="7">Amino acid permease</fullName>
    </submittedName>
</protein>
<accession>A0A941CXF5</accession>
<dbReference type="InterPro" id="IPR002293">
    <property type="entry name" value="AA/rel_permease1"/>
</dbReference>
<keyword evidence="4 6" id="KW-1133">Transmembrane helix</keyword>
<feature type="transmembrane region" description="Helical" evidence="6">
    <location>
        <begin position="180"/>
        <end position="200"/>
    </location>
</feature>
<dbReference type="EMBL" id="JAGSGD010000001">
    <property type="protein sequence ID" value="MBR7618395.1"/>
    <property type="molecule type" value="Genomic_DNA"/>
</dbReference>
<evidence type="ECO:0000256" key="5">
    <source>
        <dbReference type="ARBA" id="ARBA00023136"/>
    </source>
</evidence>
<keyword evidence="5 6" id="KW-0472">Membrane</keyword>
<dbReference type="Proteomes" id="UP000622580">
    <property type="component" value="Unassembled WGS sequence"/>
</dbReference>
<dbReference type="Pfam" id="PF13520">
    <property type="entry name" value="AA_permease_2"/>
    <property type="match status" value="1"/>
</dbReference>
<name>A0A941CXF5_9CAUL</name>
<keyword evidence="3 6" id="KW-0812">Transmembrane</keyword>
<gene>
    <name evidence="7" type="ORF">JKL49_03255</name>
</gene>
<evidence type="ECO:0000313" key="7">
    <source>
        <dbReference type="EMBL" id="MBR7618395.1"/>
    </source>
</evidence>
<dbReference type="PANTHER" id="PTHR43243:SF4">
    <property type="entry name" value="CATIONIC AMINO ACID TRANSPORTER 4"/>
    <property type="match status" value="1"/>
</dbReference>
<feature type="transmembrane region" description="Helical" evidence="6">
    <location>
        <begin position="32"/>
        <end position="53"/>
    </location>
</feature>
<dbReference type="PIRSF" id="PIRSF006060">
    <property type="entry name" value="AA_transporter"/>
    <property type="match status" value="1"/>
</dbReference>
<dbReference type="PANTHER" id="PTHR43243">
    <property type="entry name" value="INNER MEMBRANE TRANSPORTER YGJI-RELATED"/>
    <property type="match status" value="1"/>
</dbReference>
<feature type="transmembrane region" description="Helical" evidence="6">
    <location>
        <begin position="59"/>
        <end position="79"/>
    </location>
</feature>
<organism evidence="7 8">
    <name type="scientific">Phenylobacterium glaciei</name>
    <dbReference type="NCBI Taxonomy" id="2803784"/>
    <lineage>
        <taxon>Bacteria</taxon>
        <taxon>Pseudomonadati</taxon>
        <taxon>Pseudomonadota</taxon>
        <taxon>Alphaproteobacteria</taxon>
        <taxon>Caulobacterales</taxon>
        <taxon>Caulobacteraceae</taxon>
        <taxon>Phenylobacterium</taxon>
    </lineage>
</organism>
<feature type="transmembrane region" description="Helical" evidence="6">
    <location>
        <begin position="91"/>
        <end position="112"/>
    </location>
</feature>
<keyword evidence="2" id="KW-0813">Transport</keyword>
<feature type="transmembrane region" description="Helical" evidence="6">
    <location>
        <begin position="226"/>
        <end position="249"/>
    </location>
</feature>
<feature type="transmembrane region" description="Helical" evidence="6">
    <location>
        <begin position="154"/>
        <end position="173"/>
    </location>
</feature>
<feature type="transmembrane region" description="Helical" evidence="6">
    <location>
        <begin position="357"/>
        <end position="378"/>
    </location>
</feature>
<feature type="transmembrane region" description="Helical" evidence="6">
    <location>
        <begin position="261"/>
        <end position="284"/>
    </location>
</feature>
<evidence type="ECO:0000313" key="8">
    <source>
        <dbReference type="Proteomes" id="UP000622580"/>
    </source>
</evidence>
<evidence type="ECO:0000256" key="3">
    <source>
        <dbReference type="ARBA" id="ARBA00022692"/>
    </source>
</evidence>
<feature type="transmembrane region" description="Helical" evidence="6">
    <location>
        <begin position="309"/>
        <end position="331"/>
    </location>
</feature>
<feature type="transmembrane region" description="Helical" evidence="6">
    <location>
        <begin position="441"/>
        <end position="459"/>
    </location>
</feature>
<keyword evidence="8" id="KW-1185">Reference proteome</keyword>
<evidence type="ECO:0000256" key="6">
    <source>
        <dbReference type="SAM" id="Phobius"/>
    </source>
</evidence>
<dbReference type="Gene3D" id="1.20.1740.10">
    <property type="entry name" value="Amino acid/polyamine transporter I"/>
    <property type="match status" value="1"/>
</dbReference>
<dbReference type="AlphaFoldDB" id="A0A941CXF5"/>
<evidence type="ECO:0000256" key="1">
    <source>
        <dbReference type="ARBA" id="ARBA00004141"/>
    </source>
</evidence>
<evidence type="ECO:0000256" key="2">
    <source>
        <dbReference type="ARBA" id="ARBA00022448"/>
    </source>
</evidence>
<dbReference type="GO" id="GO:0016020">
    <property type="term" value="C:membrane"/>
    <property type="evidence" value="ECO:0007669"/>
    <property type="project" value="UniProtKB-SubCell"/>
</dbReference>
<proteinExistence type="predicted"/>
<reference evidence="7" key="1">
    <citation type="submission" date="2021-04" db="EMBL/GenBank/DDBJ databases">
        <title>Draft genome assembly of strain Phenylobacterium sp. 20VBR1 using MiniION and Illumina platforms.</title>
        <authorList>
            <person name="Thomas F.A."/>
            <person name="Krishnan K.P."/>
            <person name="Sinha R.K."/>
        </authorList>
    </citation>
    <scope>NUCLEOTIDE SEQUENCE</scope>
    <source>
        <strain evidence="7">20VBR1</strain>
    </source>
</reference>
<evidence type="ECO:0000256" key="4">
    <source>
        <dbReference type="ARBA" id="ARBA00022989"/>
    </source>
</evidence>
<sequence length="467" mass="48697">MSFVTRRKAITPELAHNDGHHRLKATLSWPHLMALGIGAIIGTGIYTLTGVAAGLAGPAVILSFAVAGAVCACAALCYAEMASLMPQAGSAYAYSYTTLGEGVAWVIGWSLILEYTLVCSAVSVGWSGYATGLIQQAHWAIPQYLLAGPEAGGLVNLPAVFITLVVTAMLLVGTRESATVNFVLVCVKLVALAVFVALTLPHFEASHFHPFAPFGYGAEEIDGKKVGVMGAAAIIFFAFYGFDAISTAAEEAKNPGRDLTIGIVGSMVICTLIYMVVAACALGASPYDVFSRDPAPLAFVLKEIGQGQAAAWVAGAAVLAMPTVIMVFMFGQSRVFFAMARDGLLPRWLAAVTPRGVPGRVTILTGVIAAVIAGVMPLSEIASLANAGTLAAFIATIIAVLALRRSAPALARSFRTPLVWVIGPAGVVGCLYLFTSLSAKTMIFFAVWNAAGVVVYLLYGRVKSRLA</sequence>
<comment type="subcellular location">
    <subcellularLocation>
        <location evidence="1">Membrane</location>
        <topology evidence="1">Multi-pass membrane protein</topology>
    </subcellularLocation>
</comment>
<comment type="caution">
    <text evidence="7">The sequence shown here is derived from an EMBL/GenBank/DDBJ whole genome shotgun (WGS) entry which is preliminary data.</text>
</comment>
<feature type="transmembrane region" description="Helical" evidence="6">
    <location>
        <begin position="415"/>
        <end position="435"/>
    </location>
</feature>
<dbReference type="RefSeq" id="WP_215338278.1">
    <property type="nucleotide sequence ID" value="NZ_JAGSGD010000001.1"/>
</dbReference>
<dbReference type="GO" id="GO:0015171">
    <property type="term" value="F:amino acid transmembrane transporter activity"/>
    <property type="evidence" value="ECO:0007669"/>
    <property type="project" value="TreeGrafter"/>
</dbReference>